<feature type="non-terminal residue" evidence="1">
    <location>
        <position position="1"/>
    </location>
</feature>
<comment type="caution">
    <text evidence="1">The sequence shown here is derived from an EMBL/GenBank/DDBJ whole genome shotgun (WGS) entry which is preliminary data.</text>
</comment>
<protein>
    <submittedName>
        <fullName evidence="1">Uncharacterized protein</fullName>
    </submittedName>
</protein>
<evidence type="ECO:0000313" key="1">
    <source>
        <dbReference type="EMBL" id="KAK9975925.1"/>
    </source>
</evidence>
<dbReference type="EMBL" id="JAWDJR010000004">
    <property type="protein sequence ID" value="KAK9975925.1"/>
    <property type="molecule type" value="Genomic_DNA"/>
</dbReference>
<reference evidence="1 2" key="1">
    <citation type="submission" date="2024-05" db="EMBL/GenBank/DDBJ databases">
        <title>A high-quality chromosomal-level genome assembly of Topmouth culter (Culter alburnus).</title>
        <authorList>
            <person name="Zhao H."/>
        </authorList>
    </citation>
    <scope>NUCLEOTIDE SEQUENCE [LARGE SCALE GENOMIC DNA]</scope>
    <source>
        <strain evidence="1">CATC2023</strain>
        <tissue evidence="1">Muscle</tissue>
    </source>
</reference>
<accession>A0AAW2ATG2</accession>
<gene>
    <name evidence="1" type="ORF">ABG768_021151</name>
</gene>
<organism evidence="1 2">
    <name type="scientific">Culter alburnus</name>
    <name type="common">Topmouth culter</name>
    <dbReference type="NCBI Taxonomy" id="194366"/>
    <lineage>
        <taxon>Eukaryota</taxon>
        <taxon>Metazoa</taxon>
        <taxon>Chordata</taxon>
        <taxon>Craniata</taxon>
        <taxon>Vertebrata</taxon>
        <taxon>Euteleostomi</taxon>
        <taxon>Actinopterygii</taxon>
        <taxon>Neopterygii</taxon>
        <taxon>Teleostei</taxon>
        <taxon>Ostariophysi</taxon>
        <taxon>Cypriniformes</taxon>
        <taxon>Xenocyprididae</taxon>
        <taxon>Xenocypridinae</taxon>
        <taxon>Culter</taxon>
    </lineage>
</organism>
<sequence length="59" mass="6399">ARRAADEDPQIQRGLEPMCSEAGRGLITVWTPAAKIRQVCSVTGGGDGEKDREGEREDE</sequence>
<evidence type="ECO:0000313" key="2">
    <source>
        <dbReference type="Proteomes" id="UP001479290"/>
    </source>
</evidence>
<name>A0AAW2ATG2_CULAL</name>
<dbReference type="AlphaFoldDB" id="A0AAW2ATG2"/>
<keyword evidence="2" id="KW-1185">Reference proteome</keyword>
<dbReference type="Proteomes" id="UP001479290">
    <property type="component" value="Unassembled WGS sequence"/>
</dbReference>
<proteinExistence type="predicted"/>